<protein>
    <submittedName>
        <fullName evidence="4">Cbb3-type cytochrome c oxidase subunit I</fullName>
    </submittedName>
</protein>
<dbReference type="PANTHER" id="PTHR10422">
    <property type="entry name" value="CYTOCHROME C OXIDASE SUBUNIT 1"/>
    <property type="match status" value="1"/>
</dbReference>
<dbReference type="GO" id="GO:0015990">
    <property type="term" value="P:electron transport coupled proton transport"/>
    <property type="evidence" value="ECO:0007669"/>
    <property type="project" value="TreeGrafter"/>
</dbReference>
<feature type="transmembrane region" description="Helical" evidence="2">
    <location>
        <begin position="325"/>
        <end position="342"/>
    </location>
</feature>
<dbReference type="PROSITE" id="PS50855">
    <property type="entry name" value="COX1"/>
    <property type="match status" value="1"/>
</dbReference>
<feature type="transmembrane region" description="Helical" evidence="2">
    <location>
        <begin position="111"/>
        <end position="134"/>
    </location>
</feature>
<keyword evidence="1" id="KW-0249">Electron transport</keyword>
<feature type="transmembrane region" description="Helical" evidence="2">
    <location>
        <begin position="76"/>
        <end position="99"/>
    </location>
</feature>
<organism evidence="4 5">
    <name type="scientific">Telmatocola sphagniphila</name>
    <dbReference type="NCBI Taxonomy" id="1123043"/>
    <lineage>
        <taxon>Bacteria</taxon>
        <taxon>Pseudomonadati</taxon>
        <taxon>Planctomycetota</taxon>
        <taxon>Planctomycetia</taxon>
        <taxon>Gemmatales</taxon>
        <taxon>Gemmataceae</taxon>
    </lineage>
</organism>
<dbReference type="GO" id="GO:0020037">
    <property type="term" value="F:heme binding"/>
    <property type="evidence" value="ECO:0007669"/>
    <property type="project" value="InterPro"/>
</dbReference>
<sequence length="504" mass="56268">MSTLNLNLSPDLKAYFAEERRAIDESCRLPVLVFFGSALVWLIVGTLLGLTASLKMHTPDFLADHSWLTFGRIRPAHLNMVTMGWASSAGLGCSIWLMCRLSRIPLIYPRILLIAALSLNLGMIIALVGVLSGFSQGVEWLEPPQIVAPFMTTALALVSAWLIATLRKRREKHIYVTQWYIFGAMFWMPWMYTVAQLVIFGIPGVMDPARGVVQATCNWWFAHNFLGLWLTPIGVGAAYYIIPKIVGRPVYSYHLSIIGFWATALFYSWVGMHHLIGGPLPAWMVTASIAGSILMIIPVMAVALNHHMTMWGHFQQLVYSPALRFVVFGAITYTAVSIQGSFEALRDMNVITHFTHYTIAHAHLGVYGFYSMVMFGTMYYIVPRLTGVEWASAKLIRLHFWSTSFGITIYYTSLTLGGWYQGQALIAVNELNQPTPFIEIVRYTQPYLIGRSIGGSLMAIGHFVFAYLFVVNVCRLGPVNGGPTYFVPHAQPLAVSDQQSAVSY</sequence>
<feature type="transmembrane region" description="Helical" evidence="2">
    <location>
        <begin position="220"/>
        <end position="241"/>
    </location>
</feature>
<keyword evidence="2" id="KW-1133">Transmembrane helix</keyword>
<evidence type="ECO:0000256" key="2">
    <source>
        <dbReference type="SAM" id="Phobius"/>
    </source>
</evidence>
<dbReference type="InterPro" id="IPR023616">
    <property type="entry name" value="Cyt_c_oxase-like_su1_dom"/>
</dbReference>
<evidence type="ECO:0000313" key="5">
    <source>
        <dbReference type="Proteomes" id="UP000676194"/>
    </source>
</evidence>
<feature type="transmembrane region" description="Helical" evidence="2">
    <location>
        <begin position="253"/>
        <end position="270"/>
    </location>
</feature>
<dbReference type="AlphaFoldDB" id="A0A8E6EUP6"/>
<dbReference type="PANTHER" id="PTHR10422:SF29">
    <property type="entry name" value="CYTOCHROME C OXIDASE SUBUNIT 1 HOMOLOG, BACTEROID"/>
    <property type="match status" value="1"/>
</dbReference>
<dbReference type="Pfam" id="PF00115">
    <property type="entry name" value="COX1"/>
    <property type="match status" value="1"/>
</dbReference>
<dbReference type="SUPFAM" id="SSF81442">
    <property type="entry name" value="Cytochrome c oxidase subunit I-like"/>
    <property type="match status" value="1"/>
</dbReference>
<reference evidence="4" key="1">
    <citation type="submission" date="2021-05" db="EMBL/GenBank/DDBJ databases">
        <title>Complete genome sequence of the cellulolytic planctomycete Telmatocola sphagniphila SP2T and characterization of the first cellulase from planctomycetes.</title>
        <authorList>
            <person name="Rakitin A.L."/>
            <person name="Beletsky A.V."/>
            <person name="Naumoff D.G."/>
            <person name="Kulichevskaya I.S."/>
            <person name="Mardanov A.V."/>
            <person name="Ravin N.V."/>
            <person name="Dedysh S.N."/>
        </authorList>
    </citation>
    <scope>NUCLEOTIDE SEQUENCE</scope>
    <source>
        <strain evidence="4">SP2T</strain>
    </source>
</reference>
<accession>A0A8E6EUP6</accession>
<feature type="transmembrane region" description="Helical" evidence="2">
    <location>
        <begin position="394"/>
        <end position="412"/>
    </location>
</feature>
<keyword evidence="1" id="KW-0813">Transport</keyword>
<evidence type="ECO:0000313" key="4">
    <source>
        <dbReference type="EMBL" id="QVL31552.1"/>
    </source>
</evidence>
<evidence type="ECO:0000256" key="1">
    <source>
        <dbReference type="ARBA" id="ARBA00022660"/>
    </source>
</evidence>
<feature type="transmembrane region" description="Helical" evidence="2">
    <location>
        <begin position="146"/>
        <end position="167"/>
    </location>
</feature>
<feature type="domain" description="Cytochrome oxidase subunit I profile" evidence="3">
    <location>
        <begin position="29"/>
        <end position="418"/>
    </location>
</feature>
<dbReference type="Proteomes" id="UP000676194">
    <property type="component" value="Chromosome"/>
</dbReference>
<keyword evidence="2" id="KW-0472">Membrane</keyword>
<dbReference type="GO" id="GO:0016020">
    <property type="term" value="C:membrane"/>
    <property type="evidence" value="ECO:0007669"/>
    <property type="project" value="InterPro"/>
</dbReference>
<proteinExistence type="predicted"/>
<feature type="transmembrane region" description="Helical" evidence="2">
    <location>
        <begin position="282"/>
        <end position="304"/>
    </location>
</feature>
<dbReference type="GO" id="GO:0009060">
    <property type="term" value="P:aerobic respiration"/>
    <property type="evidence" value="ECO:0007669"/>
    <property type="project" value="InterPro"/>
</dbReference>
<gene>
    <name evidence="4" type="ORF">KIH39_22320</name>
</gene>
<keyword evidence="2" id="KW-0812">Transmembrane</keyword>
<feature type="transmembrane region" description="Helical" evidence="2">
    <location>
        <begin position="29"/>
        <end position="56"/>
    </location>
</feature>
<feature type="transmembrane region" description="Helical" evidence="2">
    <location>
        <begin position="362"/>
        <end position="382"/>
    </location>
</feature>
<name>A0A8E6EUP6_9BACT</name>
<dbReference type="RefSeq" id="WP_213495555.1">
    <property type="nucleotide sequence ID" value="NZ_CP074694.1"/>
</dbReference>
<dbReference type="EMBL" id="CP074694">
    <property type="protein sequence ID" value="QVL31552.1"/>
    <property type="molecule type" value="Genomic_DNA"/>
</dbReference>
<feature type="transmembrane region" description="Helical" evidence="2">
    <location>
        <begin position="448"/>
        <end position="470"/>
    </location>
</feature>
<dbReference type="InterPro" id="IPR000883">
    <property type="entry name" value="Cyt_C_Oxase_1"/>
</dbReference>
<dbReference type="KEGG" id="tsph:KIH39_22320"/>
<dbReference type="InterPro" id="IPR036927">
    <property type="entry name" value="Cyt_c_oxase-like_su1_sf"/>
</dbReference>
<keyword evidence="5" id="KW-1185">Reference proteome</keyword>
<keyword evidence="1" id="KW-0679">Respiratory chain</keyword>
<dbReference type="GO" id="GO:0022904">
    <property type="term" value="P:respiratory electron transport chain"/>
    <property type="evidence" value="ECO:0007669"/>
    <property type="project" value="TreeGrafter"/>
</dbReference>
<feature type="transmembrane region" description="Helical" evidence="2">
    <location>
        <begin position="179"/>
        <end position="200"/>
    </location>
</feature>
<dbReference type="Gene3D" id="1.20.210.10">
    <property type="entry name" value="Cytochrome c oxidase-like, subunit I domain"/>
    <property type="match status" value="1"/>
</dbReference>
<dbReference type="GO" id="GO:0004129">
    <property type="term" value="F:cytochrome-c oxidase activity"/>
    <property type="evidence" value="ECO:0007669"/>
    <property type="project" value="InterPro"/>
</dbReference>
<evidence type="ECO:0000259" key="3">
    <source>
        <dbReference type="PROSITE" id="PS50855"/>
    </source>
</evidence>